<name>A0A8X6UDK2_NEPPI</name>
<protein>
    <submittedName>
        <fullName evidence="1">Uncharacterized protein</fullName>
    </submittedName>
</protein>
<keyword evidence="2" id="KW-1185">Reference proteome</keyword>
<organism evidence="1 2">
    <name type="scientific">Nephila pilipes</name>
    <name type="common">Giant wood spider</name>
    <name type="synonym">Nephila maculata</name>
    <dbReference type="NCBI Taxonomy" id="299642"/>
    <lineage>
        <taxon>Eukaryota</taxon>
        <taxon>Metazoa</taxon>
        <taxon>Ecdysozoa</taxon>
        <taxon>Arthropoda</taxon>
        <taxon>Chelicerata</taxon>
        <taxon>Arachnida</taxon>
        <taxon>Araneae</taxon>
        <taxon>Araneomorphae</taxon>
        <taxon>Entelegynae</taxon>
        <taxon>Araneoidea</taxon>
        <taxon>Nephilidae</taxon>
        <taxon>Nephila</taxon>
    </lineage>
</organism>
<accession>A0A8X6UDK2</accession>
<evidence type="ECO:0000313" key="1">
    <source>
        <dbReference type="EMBL" id="GFU03757.1"/>
    </source>
</evidence>
<evidence type="ECO:0000313" key="2">
    <source>
        <dbReference type="Proteomes" id="UP000887013"/>
    </source>
</evidence>
<proteinExistence type="predicted"/>
<dbReference type="AlphaFoldDB" id="A0A8X6UDK2"/>
<gene>
    <name evidence="1" type="ORF">NPIL_78931</name>
</gene>
<reference evidence="1" key="1">
    <citation type="submission" date="2020-08" db="EMBL/GenBank/DDBJ databases">
        <title>Multicomponent nature underlies the extraordinary mechanical properties of spider dragline silk.</title>
        <authorList>
            <person name="Kono N."/>
            <person name="Nakamura H."/>
            <person name="Mori M."/>
            <person name="Yoshida Y."/>
            <person name="Ohtoshi R."/>
            <person name="Malay A.D."/>
            <person name="Moran D.A.P."/>
            <person name="Tomita M."/>
            <person name="Numata K."/>
            <person name="Arakawa K."/>
        </authorList>
    </citation>
    <scope>NUCLEOTIDE SEQUENCE</scope>
</reference>
<sequence>MYRWKRYQGSYDFKANKETVLITDNRWRHETTLLTFEYNLKLIIDFWSSKQKMGLLCVFLIVSCLASVISSENLPFSQEELKAIQERLDRLQLLETFLSLILDSGTGIEARKDVAEREEKCLPIGAECAFFSGPKCCSIRTRCVVWDRTEGTDGRGNAKWVSHCREYNGGVWLDNIYQFFKNLG</sequence>
<dbReference type="Proteomes" id="UP000887013">
    <property type="component" value="Unassembled WGS sequence"/>
</dbReference>
<comment type="caution">
    <text evidence="1">The sequence shown here is derived from an EMBL/GenBank/DDBJ whole genome shotgun (WGS) entry which is preliminary data.</text>
</comment>
<dbReference type="EMBL" id="BMAW01027736">
    <property type="protein sequence ID" value="GFU03757.1"/>
    <property type="molecule type" value="Genomic_DNA"/>
</dbReference>
<dbReference type="OrthoDB" id="6409714at2759"/>